<dbReference type="Gene3D" id="3.90.550.10">
    <property type="entry name" value="Spore Coat Polysaccharide Biosynthesis Protein SpsA, Chain A"/>
    <property type="match status" value="1"/>
</dbReference>
<dbReference type="EMBL" id="WJXZ01000014">
    <property type="protein sequence ID" value="MRS65192.1"/>
    <property type="molecule type" value="Genomic_DNA"/>
</dbReference>
<protein>
    <submittedName>
        <fullName evidence="3">Glycosyltransferase</fullName>
    </submittedName>
</protein>
<dbReference type="CDD" id="cd04186">
    <property type="entry name" value="GT_2_like_c"/>
    <property type="match status" value="1"/>
</dbReference>
<dbReference type="PANTHER" id="PTHR43179">
    <property type="entry name" value="RHAMNOSYLTRANSFERASE WBBL"/>
    <property type="match status" value="1"/>
</dbReference>
<proteinExistence type="predicted"/>
<organism evidence="3 4">
    <name type="scientific">Larkinella terrae</name>
    <dbReference type="NCBI Taxonomy" id="2025311"/>
    <lineage>
        <taxon>Bacteria</taxon>
        <taxon>Pseudomonadati</taxon>
        <taxon>Bacteroidota</taxon>
        <taxon>Cytophagia</taxon>
        <taxon>Cytophagales</taxon>
        <taxon>Spirosomataceae</taxon>
        <taxon>Larkinella</taxon>
    </lineage>
</organism>
<gene>
    <name evidence="3" type="ORF">GJJ30_28095</name>
</gene>
<keyword evidence="1" id="KW-0812">Transmembrane</keyword>
<keyword evidence="4" id="KW-1185">Reference proteome</keyword>
<dbReference type="OrthoDB" id="9771846at2"/>
<feature type="domain" description="Glycosyltransferase 2-like" evidence="2">
    <location>
        <begin position="11"/>
        <end position="145"/>
    </location>
</feature>
<evidence type="ECO:0000256" key="1">
    <source>
        <dbReference type="SAM" id="Phobius"/>
    </source>
</evidence>
<dbReference type="Pfam" id="PF00535">
    <property type="entry name" value="Glycos_transf_2"/>
    <property type="match status" value="1"/>
</dbReference>
<keyword evidence="1" id="KW-1133">Transmembrane helix</keyword>
<dbReference type="AlphaFoldDB" id="A0A7K0ETU7"/>
<dbReference type="PANTHER" id="PTHR43179:SF7">
    <property type="entry name" value="RHAMNOSYLTRANSFERASE WBBL"/>
    <property type="match status" value="1"/>
</dbReference>
<comment type="caution">
    <text evidence="3">The sequence shown here is derived from an EMBL/GenBank/DDBJ whole genome shotgun (WGS) entry which is preliminary data.</text>
</comment>
<evidence type="ECO:0000313" key="4">
    <source>
        <dbReference type="Proteomes" id="UP000441754"/>
    </source>
</evidence>
<keyword evidence="1" id="KW-0472">Membrane</keyword>
<evidence type="ECO:0000259" key="2">
    <source>
        <dbReference type="Pfam" id="PF00535"/>
    </source>
</evidence>
<dbReference type="InterPro" id="IPR001173">
    <property type="entry name" value="Glyco_trans_2-like"/>
</dbReference>
<dbReference type="InterPro" id="IPR029044">
    <property type="entry name" value="Nucleotide-diphossugar_trans"/>
</dbReference>
<evidence type="ECO:0000313" key="3">
    <source>
        <dbReference type="EMBL" id="MRS65192.1"/>
    </source>
</evidence>
<reference evidence="3 4" key="1">
    <citation type="journal article" date="2018" name="Antonie Van Leeuwenhoek">
        <title>Larkinella terrae sp. nov., isolated from soil on Jeju Island, South Korea.</title>
        <authorList>
            <person name="Ten L.N."/>
            <person name="Jeon J."/>
            <person name="Park S.J."/>
            <person name="Park S."/>
            <person name="Lee S.Y."/>
            <person name="Kim M.K."/>
            <person name="Jung H.Y."/>
        </authorList>
    </citation>
    <scope>NUCLEOTIDE SEQUENCE [LARGE SCALE GENOMIC DNA]</scope>
    <source>
        <strain evidence="3 4">KCTC 52001</strain>
    </source>
</reference>
<name>A0A7K0ETU7_9BACT</name>
<dbReference type="SUPFAM" id="SSF53448">
    <property type="entry name" value="Nucleotide-diphospho-sugar transferases"/>
    <property type="match status" value="1"/>
</dbReference>
<dbReference type="GO" id="GO:0016740">
    <property type="term" value="F:transferase activity"/>
    <property type="evidence" value="ECO:0007669"/>
    <property type="project" value="UniProtKB-KW"/>
</dbReference>
<accession>A0A7K0ETU7</accession>
<feature type="transmembrane region" description="Helical" evidence="1">
    <location>
        <begin position="266"/>
        <end position="286"/>
    </location>
</feature>
<dbReference type="RefSeq" id="WP_154178468.1">
    <property type="nucleotide sequence ID" value="NZ_WJXZ01000014.1"/>
</dbReference>
<dbReference type="Proteomes" id="UP000441754">
    <property type="component" value="Unassembled WGS sequence"/>
</dbReference>
<keyword evidence="3" id="KW-0808">Transferase</keyword>
<sequence>MQQALRNPDLSIILVNYKTPLLIIDCLHSVSNYTSGLTYEVLVVNNDPDPSGQSAVLNAFPQTRWIEMGYNSGFSRANNRGIAESTGRLVLLLNSDTLLVDNVLKRCADVLDSRSEVAAVGPMQLTREGKVHTEAYDGFSQLRRYFYIVPGSGFFKRLLHRLLPDNHYSDPNEVDWLIGSFIMTRRETIQKAGGLDENFFMYAEDVEWCWRLGKQGKILLLRDAFYVHLEYGSSTDYQERKVTHINRFKPQMHVSNLLWVRKQYGAGAYLVLIVHYLTLIPIIFGWKIAVNLLKLQNPFSELANQREFARQVGIFLRFFWKTLFNQKGFYKI</sequence>